<evidence type="ECO:0000256" key="10">
    <source>
        <dbReference type="ARBA" id="ARBA00078387"/>
    </source>
</evidence>
<dbReference type="GO" id="GO:0043123">
    <property type="term" value="P:positive regulation of canonical NF-kappaB signal transduction"/>
    <property type="evidence" value="ECO:0007669"/>
    <property type="project" value="TreeGrafter"/>
</dbReference>
<sequence length="455" mass="51182">MSRISCASQTPHTWMSGGKGPMMLPTSVYSVSTTTSHISHLVSHRNTPEEDDETMSAELRDPSILSKPESASDPLGHHPLSDRDGSLFGKQRLDTEQEHKHIRIFPQSSFCPSQSSRSLPAGYSPQTPFPSQAYSGWLHPSFASSWSGYPNSLPSCLSQKDYSSCSGESCLSRCKFLSLPGTHSSMGSLEQPLSLRSNPPSANLCHHTLSPYSCAPQGPACCAQCPADAFNREPVGNKHPWPEYHPAYRQYYAGDCRVPAGGFTQIGHNVPVKEKRPPCSAPLSLEQRRVFVTYEADNDKHVNEIINFVALLRHNGFDTHIDIFEQQFRSISKIDFMERYLSEKEYLIIIIISPKYYETVTASPAGLESDERTYNTVYIHKQLQNEFIQNGSKNFRFIPILFPGAKKCHVPNWLQNTHVYGWPRDRDDILRRLMRVEKYNPPPIGELPTIVSIPI</sequence>
<dbReference type="GO" id="GO:0006959">
    <property type="term" value="P:humoral immune response"/>
    <property type="evidence" value="ECO:0007669"/>
    <property type="project" value="TreeGrafter"/>
</dbReference>
<comment type="subunit">
    <text evidence="6">Interacts with IKBKG/NF-kappa B essential modulator, with CHUK/IKK-alpha and with IKBKB/IKK-beta. Interacts with TRAF6; this interaction is direct. Interacts with IL17RA and IL17RC. Interacts with IL17RB.</text>
</comment>
<feature type="domain" description="SEFIR" evidence="14">
    <location>
        <begin position="287"/>
        <end position="431"/>
    </location>
</feature>
<evidence type="ECO:0000256" key="3">
    <source>
        <dbReference type="ARBA" id="ARBA00022679"/>
    </source>
</evidence>
<dbReference type="Proteomes" id="UP000472276">
    <property type="component" value="Unassembled WGS sequence"/>
</dbReference>
<evidence type="ECO:0000256" key="2">
    <source>
        <dbReference type="ARBA" id="ARBA00012483"/>
    </source>
</evidence>
<dbReference type="InterPro" id="IPR013568">
    <property type="entry name" value="SEFIR_dom"/>
</dbReference>
<evidence type="ECO:0000256" key="6">
    <source>
        <dbReference type="ARBA" id="ARBA00064316"/>
    </source>
</evidence>
<keyword evidence="3" id="KW-0808">Transferase</keyword>
<dbReference type="GO" id="GO:0005737">
    <property type="term" value="C:cytoplasm"/>
    <property type="evidence" value="ECO:0007669"/>
    <property type="project" value="UniProtKB-ARBA"/>
</dbReference>
<evidence type="ECO:0000256" key="9">
    <source>
        <dbReference type="ARBA" id="ARBA00076636"/>
    </source>
</evidence>
<evidence type="ECO:0000256" key="12">
    <source>
        <dbReference type="ARBA" id="ARBA00080040"/>
    </source>
</evidence>
<evidence type="ECO:0000256" key="8">
    <source>
        <dbReference type="ARBA" id="ARBA00075327"/>
    </source>
</evidence>
<dbReference type="EC" id="2.3.2.27" evidence="2"/>
<accession>A0A668TW19</accession>
<feature type="region of interest" description="Disordered" evidence="13">
    <location>
        <begin position="1"/>
        <end position="21"/>
    </location>
</feature>
<dbReference type="Ensembl" id="ENSOABT00000030911.2">
    <property type="protein sequence ID" value="ENSOABP00000030082.2"/>
    <property type="gene ID" value="ENSOABG00000013928.2"/>
</dbReference>
<evidence type="ECO:0000256" key="13">
    <source>
        <dbReference type="SAM" id="MobiDB-lite"/>
    </source>
</evidence>
<evidence type="ECO:0000313" key="15">
    <source>
        <dbReference type="Ensembl" id="ENSOABP00000030082.2"/>
    </source>
</evidence>
<protein>
    <recommendedName>
        <fullName evidence="7">E3 ubiquitin ligase TRAF3IP2</fullName>
        <ecNumber evidence="2">2.3.2.27</ecNumber>
    </recommendedName>
    <alternativeName>
        <fullName evidence="8">Adapter protein CIKS</fullName>
    </alternativeName>
    <alternativeName>
        <fullName evidence="9">Connection to IKK and SAPK/JNK</fullName>
    </alternativeName>
    <alternativeName>
        <fullName evidence="12">E3 ubiquitin-protein ligase CIKS</fullName>
    </alternativeName>
    <alternativeName>
        <fullName evidence="10">Nuclear factor NF-kappa-B activator 1</fullName>
    </alternativeName>
    <alternativeName>
        <fullName evidence="11">TRAF3-interacting protein 2</fullName>
    </alternativeName>
</protein>
<feature type="compositionally biased region" description="Low complexity" evidence="13">
    <location>
        <begin position="105"/>
        <end position="118"/>
    </location>
</feature>
<gene>
    <name evidence="15" type="primary">traf3ip2l</name>
</gene>
<evidence type="ECO:0000256" key="4">
    <source>
        <dbReference type="ARBA" id="ARBA00022786"/>
    </source>
</evidence>
<dbReference type="OMA" id="YHHTLSP"/>
<dbReference type="GO" id="GO:0000209">
    <property type="term" value="P:protein polyubiquitination"/>
    <property type="evidence" value="ECO:0007669"/>
    <property type="project" value="UniProtKB-ARBA"/>
</dbReference>
<dbReference type="PANTHER" id="PTHR34257:SF3">
    <property type="entry name" value="ADAPTER PROTEIN CIKS-RELATED"/>
    <property type="match status" value="1"/>
</dbReference>
<dbReference type="Gene3D" id="3.40.50.11530">
    <property type="match status" value="1"/>
</dbReference>
<keyword evidence="5" id="KW-0395">Inflammatory response</keyword>
<feature type="region of interest" description="Disordered" evidence="13">
    <location>
        <begin position="104"/>
        <end position="124"/>
    </location>
</feature>
<proteinExistence type="predicted"/>
<evidence type="ECO:0000256" key="5">
    <source>
        <dbReference type="ARBA" id="ARBA00023198"/>
    </source>
</evidence>
<keyword evidence="4" id="KW-0833">Ubl conjugation pathway</keyword>
<feature type="region of interest" description="Disordered" evidence="13">
    <location>
        <begin position="64"/>
        <end position="87"/>
    </location>
</feature>
<dbReference type="InterPro" id="IPR053047">
    <property type="entry name" value="E3_ubiq_ligase_TRAF3IP2"/>
</dbReference>
<dbReference type="GO" id="GO:0038173">
    <property type="term" value="P:interleukin-17A-mediated signaling pathway"/>
    <property type="evidence" value="ECO:0007669"/>
    <property type="project" value="UniProtKB-ARBA"/>
</dbReference>
<feature type="compositionally biased region" description="Basic and acidic residues" evidence="13">
    <location>
        <begin position="75"/>
        <end position="87"/>
    </location>
</feature>
<name>A0A668TW19_OREAU</name>
<evidence type="ECO:0000259" key="14">
    <source>
        <dbReference type="PROSITE" id="PS51534"/>
    </source>
</evidence>
<evidence type="ECO:0000256" key="1">
    <source>
        <dbReference type="ARBA" id="ARBA00000900"/>
    </source>
</evidence>
<reference evidence="15" key="2">
    <citation type="submission" date="2025-09" db="UniProtKB">
        <authorList>
            <consortium name="Ensembl"/>
        </authorList>
    </citation>
    <scope>IDENTIFICATION</scope>
</reference>
<organism evidence="15 16">
    <name type="scientific">Oreochromis aureus</name>
    <name type="common">Israeli tilapia</name>
    <name type="synonym">Chromis aureus</name>
    <dbReference type="NCBI Taxonomy" id="47969"/>
    <lineage>
        <taxon>Eukaryota</taxon>
        <taxon>Metazoa</taxon>
        <taxon>Chordata</taxon>
        <taxon>Craniata</taxon>
        <taxon>Vertebrata</taxon>
        <taxon>Euteleostomi</taxon>
        <taxon>Actinopterygii</taxon>
        <taxon>Neopterygii</taxon>
        <taxon>Teleostei</taxon>
        <taxon>Neoteleostei</taxon>
        <taxon>Acanthomorphata</taxon>
        <taxon>Ovalentaria</taxon>
        <taxon>Cichlomorphae</taxon>
        <taxon>Cichliformes</taxon>
        <taxon>Cichlidae</taxon>
        <taxon>African cichlids</taxon>
        <taxon>Pseudocrenilabrinae</taxon>
        <taxon>Oreochromini</taxon>
        <taxon>Oreochromis</taxon>
    </lineage>
</organism>
<keyword evidence="16" id="KW-1185">Reference proteome</keyword>
<dbReference type="GO" id="GO:0061630">
    <property type="term" value="F:ubiquitin protein ligase activity"/>
    <property type="evidence" value="ECO:0007669"/>
    <property type="project" value="UniProtKB-EC"/>
</dbReference>
<dbReference type="PROSITE" id="PS51534">
    <property type="entry name" value="SEFIR"/>
    <property type="match status" value="1"/>
</dbReference>
<evidence type="ECO:0000313" key="16">
    <source>
        <dbReference type="Proteomes" id="UP000472276"/>
    </source>
</evidence>
<evidence type="ECO:0000256" key="7">
    <source>
        <dbReference type="ARBA" id="ARBA00073304"/>
    </source>
</evidence>
<dbReference type="FunFam" id="3.40.50.11530:FF:000007">
    <property type="entry name" value="adapter protein CIKS isoform X3"/>
    <property type="match status" value="1"/>
</dbReference>
<reference evidence="15" key="1">
    <citation type="submission" date="2025-08" db="UniProtKB">
        <authorList>
            <consortium name="Ensembl"/>
        </authorList>
    </citation>
    <scope>IDENTIFICATION</scope>
</reference>
<dbReference type="Pfam" id="PF08357">
    <property type="entry name" value="SEFIR"/>
    <property type="match status" value="1"/>
</dbReference>
<dbReference type="GO" id="GO:0006954">
    <property type="term" value="P:inflammatory response"/>
    <property type="evidence" value="ECO:0007669"/>
    <property type="project" value="UniProtKB-KW"/>
</dbReference>
<dbReference type="PANTHER" id="PTHR34257">
    <property type="entry name" value="ADAPTER PROTEIN CIKS"/>
    <property type="match status" value="1"/>
</dbReference>
<evidence type="ECO:0000256" key="11">
    <source>
        <dbReference type="ARBA" id="ARBA00078673"/>
    </source>
</evidence>
<dbReference type="GO" id="GO:0097400">
    <property type="term" value="P:interleukin-17-mediated signaling pathway"/>
    <property type="evidence" value="ECO:0007669"/>
    <property type="project" value="UniProtKB-ARBA"/>
</dbReference>
<comment type="catalytic activity">
    <reaction evidence="1">
        <text>S-ubiquitinyl-[E2 ubiquitin-conjugating enzyme]-L-cysteine + [acceptor protein]-L-lysine = [E2 ubiquitin-conjugating enzyme]-L-cysteine + N(6)-ubiquitinyl-[acceptor protein]-L-lysine.</text>
        <dbReference type="EC" id="2.3.2.27"/>
    </reaction>
</comment>
<feature type="compositionally biased region" description="Polar residues" evidence="13">
    <location>
        <begin position="1"/>
        <end position="13"/>
    </location>
</feature>
<dbReference type="AlphaFoldDB" id="A0A668TW19"/>